<dbReference type="Pfam" id="PF13350">
    <property type="entry name" value="Y_phosphatase3"/>
    <property type="match status" value="1"/>
</dbReference>
<accession>A0A1H9F8Y8</accession>
<dbReference type="EMBL" id="FOGC01000002">
    <property type="protein sequence ID" value="SEQ33893.1"/>
    <property type="molecule type" value="Genomic_DNA"/>
</dbReference>
<gene>
    <name evidence="1" type="ORF">SAMN05216522_102197</name>
</gene>
<dbReference type="RefSeq" id="WP_092672995.1">
    <property type="nucleotide sequence ID" value="NZ_FOGC01000002.1"/>
</dbReference>
<dbReference type="SUPFAM" id="SSF52799">
    <property type="entry name" value="(Phosphotyrosine protein) phosphatases II"/>
    <property type="match status" value="1"/>
</dbReference>
<organism evidence="1 2">
    <name type="scientific">Rosenbergiella nectarea</name>
    <dbReference type="NCBI Taxonomy" id="988801"/>
    <lineage>
        <taxon>Bacteria</taxon>
        <taxon>Pseudomonadati</taxon>
        <taxon>Pseudomonadota</taxon>
        <taxon>Gammaproteobacteria</taxon>
        <taxon>Enterobacterales</taxon>
        <taxon>Erwiniaceae</taxon>
        <taxon>Rosenbergiella</taxon>
    </lineage>
</organism>
<protein>
    <submittedName>
        <fullName evidence="1">Protein tyrosine/serine phosphatase</fullName>
    </submittedName>
</protein>
<dbReference type="STRING" id="988801.SAMN05216522_102197"/>
<sequence>MSQHITLESIANFRQLGGLIGANGRTIRANCLFRCSALDRLNEPDTQQLAQLAGVTILDYRDIHEAQARPDRIVAGGDYLNVPANPPDLAVDAKVVEFSPQAIEALDVDRFMTQLYQQLPFNNPAWHQLIATLSHPETNTVIQHCAVGKDRTGIGCAITLLLLGCEESVIIDDYLATNGRLESIGQHALAQWPVAVSEKAQANFRHLLSVDKGWLVAAFTEIKQRYISIEQWLEQEYGVTAQQRQTIQDKWLEA</sequence>
<keyword evidence="2" id="KW-1185">Reference proteome</keyword>
<dbReference type="OrthoDB" id="1188001at2"/>
<dbReference type="InterPro" id="IPR026893">
    <property type="entry name" value="Tyr/Ser_Pase_IphP-type"/>
</dbReference>
<name>A0A1H9F8Y8_9GAMM</name>
<proteinExistence type="predicted"/>
<dbReference type="AlphaFoldDB" id="A0A1H9F8Y8"/>
<evidence type="ECO:0000313" key="1">
    <source>
        <dbReference type="EMBL" id="SEQ33893.1"/>
    </source>
</evidence>
<reference evidence="2" key="1">
    <citation type="submission" date="2016-10" db="EMBL/GenBank/DDBJ databases">
        <authorList>
            <person name="Varghese N."/>
            <person name="Submissions S."/>
        </authorList>
    </citation>
    <scope>NUCLEOTIDE SEQUENCE [LARGE SCALE GENOMIC DNA]</scope>
    <source>
        <strain evidence="2">8N4</strain>
    </source>
</reference>
<evidence type="ECO:0000313" key="2">
    <source>
        <dbReference type="Proteomes" id="UP000242515"/>
    </source>
</evidence>
<dbReference type="Proteomes" id="UP000242515">
    <property type="component" value="Unassembled WGS sequence"/>
</dbReference>
<dbReference type="InterPro" id="IPR029021">
    <property type="entry name" value="Prot-tyrosine_phosphatase-like"/>
</dbReference>
<dbReference type="Gene3D" id="3.90.190.10">
    <property type="entry name" value="Protein tyrosine phosphatase superfamily"/>
    <property type="match status" value="1"/>
</dbReference>
<dbReference type="GO" id="GO:0004721">
    <property type="term" value="F:phosphoprotein phosphatase activity"/>
    <property type="evidence" value="ECO:0007669"/>
    <property type="project" value="InterPro"/>
</dbReference>